<evidence type="ECO:0000313" key="1">
    <source>
        <dbReference type="EMBL" id="NYI89242.1"/>
    </source>
</evidence>
<dbReference type="InterPro" id="IPR036388">
    <property type="entry name" value="WH-like_DNA-bd_sf"/>
</dbReference>
<name>A0A853B322_9PSEU</name>
<dbReference type="Gene3D" id="1.10.10.10">
    <property type="entry name" value="Winged helix-like DNA-binding domain superfamily/Winged helix DNA-binding domain"/>
    <property type="match status" value="1"/>
</dbReference>
<protein>
    <submittedName>
        <fullName evidence="1">Uncharacterized protein (DUF433 family)</fullName>
    </submittedName>
</protein>
<reference evidence="1 2" key="1">
    <citation type="submission" date="2020-07" db="EMBL/GenBank/DDBJ databases">
        <title>Sequencing the genomes of 1000 actinobacteria strains.</title>
        <authorList>
            <person name="Klenk H.-P."/>
        </authorList>
    </citation>
    <scope>NUCLEOTIDE SEQUENCE [LARGE SCALE GENOMIC DNA]</scope>
    <source>
        <strain evidence="1 2">DSM 104006</strain>
    </source>
</reference>
<accession>A0A853B322</accession>
<dbReference type="SUPFAM" id="SSF46689">
    <property type="entry name" value="Homeodomain-like"/>
    <property type="match status" value="1"/>
</dbReference>
<dbReference type="Proteomes" id="UP000549616">
    <property type="component" value="Unassembled WGS sequence"/>
</dbReference>
<comment type="caution">
    <text evidence="1">The sequence shown here is derived from an EMBL/GenBank/DDBJ whole genome shotgun (WGS) entry which is preliminary data.</text>
</comment>
<dbReference type="InterPro" id="IPR007367">
    <property type="entry name" value="DUF433"/>
</dbReference>
<keyword evidence="2" id="KW-1185">Reference proteome</keyword>
<sequence length="51" mass="5617">MATVVAMLADGITIHEIVAELPDLTTDDVVESLRFAAEAVRERELPLRHMA</sequence>
<proteinExistence type="predicted"/>
<dbReference type="RefSeq" id="WP_218902823.1">
    <property type="nucleotide sequence ID" value="NZ_JACCFK010000001.1"/>
</dbReference>
<dbReference type="AlphaFoldDB" id="A0A853B322"/>
<dbReference type="InterPro" id="IPR009057">
    <property type="entry name" value="Homeodomain-like_sf"/>
</dbReference>
<gene>
    <name evidence="1" type="ORF">HNR02_002565</name>
</gene>
<dbReference type="Pfam" id="PF04255">
    <property type="entry name" value="DUF433"/>
    <property type="match status" value="1"/>
</dbReference>
<evidence type="ECO:0000313" key="2">
    <source>
        <dbReference type="Proteomes" id="UP000549616"/>
    </source>
</evidence>
<dbReference type="EMBL" id="JACCFK010000001">
    <property type="protein sequence ID" value="NYI89242.1"/>
    <property type="molecule type" value="Genomic_DNA"/>
</dbReference>
<organism evidence="1 2">
    <name type="scientific">Amycolatopsis endophytica</name>
    <dbReference type="NCBI Taxonomy" id="860233"/>
    <lineage>
        <taxon>Bacteria</taxon>
        <taxon>Bacillati</taxon>
        <taxon>Actinomycetota</taxon>
        <taxon>Actinomycetes</taxon>
        <taxon>Pseudonocardiales</taxon>
        <taxon>Pseudonocardiaceae</taxon>
        <taxon>Amycolatopsis</taxon>
    </lineage>
</organism>